<feature type="compositionally biased region" description="Low complexity" evidence="7">
    <location>
        <begin position="388"/>
        <end position="401"/>
    </location>
</feature>
<dbReference type="SUPFAM" id="SSF53067">
    <property type="entry name" value="Actin-like ATPase domain"/>
    <property type="match status" value="3"/>
</dbReference>
<feature type="domain" description="Carbohydrate kinase FGGY N-terminal" evidence="8">
    <location>
        <begin position="62"/>
        <end position="262"/>
    </location>
</feature>
<dbReference type="GO" id="GO:0005524">
    <property type="term" value="F:ATP binding"/>
    <property type="evidence" value="ECO:0007669"/>
    <property type="project" value="UniProtKB-KW"/>
</dbReference>
<dbReference type="InterPro" id="IPR050406">
    <property type="entry name" value="FGGY_Carb_Kinase"/>
</dbReference>
<dbReference type="InterPro" id="IPR018484">
    <property type="entry name" value="FGGY_N"/>
</dbReference>
<keyword evidence="6" id="KW-0684">Rhamnose metabolism</keyword>
<evidence type="ECO:0000256" key="6">
    <source>
        <dbReference type="ARBA" id="ARBA00023308"/>
    </source>
</evidence>
<dbReference type="InterPro" id="IPR043129">
    <property type="entry name" value="ATPase_NBD"/>
</dbReference>
<dbReference type="EC" id="2.7.1.5" evidence="10"/>
<evidence type="ECO:0000256" key="2">
    <source>
        <dbReference type="ARBA" id="ARBA00022679"/>
    </source>
</evidence>
<feature type="region of interest" description="Disordered" evidence="7">
    <location>
        <begin position="388"/>
        <end position="418"/>
    </location>
</feature>
<dbReference type="AlphaFoldDB" id="A0A2X0U289"/>
<evidence type="ECO:0000313" key="10">
    <source>
        <dbReference type="EMBL" id="SPT55276.1"/>
    </source>
</evidence>
<dbReference type="Gene3D" id="3.30.420.40">
    <property type="match status" value="3"/>
</dbReference>
<dbReference type="Proteomes" id="UP000250192">
    <property type="component" value="Unassembled WGS sequence"/>
</dbReference>
<evidence type="ECO:0000259" key="8">
    <source>
        <dbReference type="Pfam" id="PF00370"/>
    </source>
</evidence>
<evidence type="ECO:0000259" key="9">
    <source>
        <dbReference type="Pfam" id="PF02782"/>
    </source>
</evidence>
<evidence type="ECO:0000256" key="7">
    <source>
        <dbReference type="SAM" id="MobiDB-lite"/>
    </source>
</evidence>
<dbReference type="OrthoDB" id="9761504at2"/>
<dbReference type="GO" id="GO:0019301">
    <property type="term" value="P:rhamnose catabolic process"/>
    <property type="evidence" value="ECO:0007669"/>
    <property type="project" value="InterPro"/>
</dbReference>
<dbReference type="Pfam" id="PF02782">
    <property type="entry name" value="FGGY_C"/>
    <property type="match status" value="1"/>
</dbReference>
<evidence type="ECO:0000313" key="11">
    <source>
        <dbReference type="Proteomes" id="UP000250192"/>
    </source>
</evidence>
<dbReference type="RefSeq" id="WP_111823318.1">
    <property type="nucleotide sequence ID" value="NZ_CBDERX010000067.1"/>
</dbReference>
<keyword evidence="2 10" id="KW-0808">Transferase</keyword>
<accession>A0A2X0U289</accession>
<dbReference type="PANTHER" id="PTHR43095">
    <property type="entry name" value="SUGAR KINASE"/>
    <property type="match status" value="1"/>
</dbReference>
<dbReference type="Pfam" id="PF00370">
    <property type="entry name" value="FGGY_N"/>
    <property type="match status" value="1"/>
</dbReference>
<evidence type="ECO:0000256" key="5">
    <source>
        <dbReference type="ARBA" id="ARBA00022840"/>
    </source>
</evidence>
<evidence type="ECO:0000256" key="1">
    <source>
        <dbReference type="ARBA" id="ARBA00009156"/>
    </source>
</evidence>
<evidence type="ECO:0000256" key="4">
    <source>
        <dbReference type="ARBA" id="ARBA00022777"/>
    </source>
</evidence>
<dbReference type="InterPro" id="IPR013449">
    <property type="entry name" value="Rhamnulokinase"/>
</dbReference>
<dbReference type="CDD" id="cd07771">
    <property type="entry name" value="ASKHA_NBD_FGGY_RhaB-like"/>
    <property type="match status" value="1"/>
</dbReference>
<dbReference type="InterPro" id="IPR018485">
    <property type="entry name" value="FGGY_C"/>
</dbReference>
<evidence type="ECO:0000256" key="3">
    <source>
        <dbReference type="ARBA" id="ARBA00022741"/>
    </source>
</evidence>
<dbReference type="GeneID" id="93758238"/>
<comment type="similarity">
    <text evidence="1">Belongs to the FGGY kinase family.</text>
</comment>
<keyword evidence="5" id="KW-0067">ATP-binding</keyword>
<dbReference type="GO" id="GO:0008993">
    <property type="term" value="F:rhamnulokinase activity"/>
    <property type="evidence" value="ECO:0007669"/>
    <property type="project" value="UniProtKB-EC"/>
</dbReference>
<keyword evidence="4 10" id="KW-0418">Kinase</keyword>
<feature type="domain" description="Carbohydrate kinase FGGY C-terminal" evidence="9">
    <location>
        <begin position="272"/>
        <end position="498"/>
    </location>
</feature>
<reference evidence="10 11" key="1">
    <citation type="submission" date="2018-06" db="EMBL/GenBank/DDBJ databases">
        <authorList>
            <consortium name="Pathogen Informatics"/>
            <person name="Doyle S."/>
        </authorList>
    </citation>
    <scope>NUCLEOTIDE SEQUENCE [LARGE SCALE GENOMIC DNA]</scope>
    <source>
        <strain evidence="10 11">NCTC9935</strain>
    </source>
</reference>
<name>A0A2X0U289_9ACTO</name>
<sequence>MMTTVVAIDLGASSGRVLRGVFDGERLAIEECSRFPNGPVAVPGPHHSDASQSGGEAQVAYEWDILALWRGILEGLREASLRGAVDAIGIDTWAVDYGLLDEGGRLIGNPASYRSARCGVGASEVLDRWDSSWLYEHNGLQFQPFNTLFQRVADRGERRADCARTALLIPDLLAYWLTGEARSELTNASTTGLVNATERDWDPEILNRLRDDFGVEHLFPPIIEPGEIVGEARVEGLDLHTSTGEPTPVVAVGSHDTASAVAGVPAQTGSFAYISSGTWSLVGTELSTPVLSEEAWAANFTNELGVDGTVRFLANIMGMWVQQECLSEWASLGDNASGAGGRVDWPLLDAQTEAAQPVRYLLDMSSPELMAPGGMVERVRSLWIPGPGVSSSPSVDDGSSSADEAGVRVGDPKASGVDPSERATVLRAITDSLALAYRRAIRRTCELSGTLPEAIHLVGGGSKNCLLAQETADATGIPVIAGPVEATALGNMLISLRAIGVASGTLMDLRAISRASSALVTYEPRASHAHLWDQADALLDARS</sequence>
<keyword evidence="11" id="KW-1185">Reference proteome</keyword>
<keyword evidence="3" id="KW-0547">Nucleotide-binding</keyword>
<dbReference type="EMBL" id="UAPR01000002">
    <property type="protein sequence ID" value="SPT55276.1"/>
    <property type="molecule type" value="Genomic_DNA"/>
</dbReference>
<organism evidence="10 11">
    <name type="scientific">Schaalia odontolytica</name>
    <dbReference type="NCBI Taxonomy" id="1660"/>
    <lineage>
        <taxon>Bacteria</taxon>
        <taxon>Bacillati</taxon>
        <taxon>Actinomycetota</taxon>
        <taxon>Actinomycetes</taxon>
        <taxon>Actinomycetales</taxon>
        <taxon>Actinomycetaceae</taxon>
        <taxon>Schaalia</taxon>
    </lineage>
</organism>
<proteinExistence type="inferred from homology"/>
<protein>
    <submittedName>
        <fullName evidence="10">Rhamnulokinase</fullName>
        <ecNumber evidence="10">2.7.1.5</ecNumber>
    </submittedName>
</protein>
<gene>
    <name evidence="10" type="primary">rhaB_1</name>
    <name evidence="10" type="ORF">NCTC9935_00773</name>
</gene>